<gene>
    <name evidence="1" type="ORF">UV20_C0009G0047</name>
</gene>
<reference evidence="1 2" key="1">
    <citation type="journal article" date="2015" name="Nature">
        <title>rRNA introns, odd ribosomes, and small enigmatic genomes across a large radiation of phyla.</title>
        <authorList>
            <person name="Brown C.T."/>
            <person name="Hug L.A."/>
            <person name="Thomas B.C."/>
            <person name="Sharon I."/>
            <person name="Castelle C.J."/>
            <person name="Singh A."/>
            <person name="Wilkins M.J."/>
            <person name="Williams K.H."/>
            <person name="Banfield J.F."/>
        </authorList>
    </citation>
    <scope>NUCLEOTIDE SEQUENCE [LARGE SCALE GENOMIC DNA]</scope>
</reference>
<dbReference type="SUPFAM" id="SSF53335">
    <property type="entry name" value="S-adenosyl-L-methionine-dependent methyltransferases"/>
    <property type="match status" value="1"/>
</dbReference>
<dbReference type="InterPro" id="IPR029063">
    <property type="entry name" value="SAM-dependent_MTases_sf"/>
</dbReference>
<comment type="caution">
    <text evidence="1">The sequence shown here is derived from an EMBL/GenBank/DDBJ whole genome shotgun (WGS) entry which is preliminary data.</text>
</comment>
<evidence type="ECO:0000313" key="2">
    <source>
        <dbReference type="Proteomes" id="UP000034837"/>
    </source>
</evidence>
<keyword evidence="1" id="KW-0489">Methyltransferase</keyword>
<name>A0A0G1D3I8_9BACT</name>
<sequence length="196" mass="22951">MSSVARQQLEKWLKTLDIKADKVIDIGGSQLPIKDRTKSWNVKEYLILDLTQPHECKQTPDFVCDLNFDYTNCLNEHNADMAFCLEVMEYIFNPVQALKNINCVLKNAGILYISFPFIYPIHPPHGKDYLRYTIHGATKLLDETGFSIEHVTHRRPEHDGNLADFWFKEKFKFDRAEDLHELLTDTGWFFKAKKIK</sequence>
<dbReference type="GO" id="GO:0008168">
    <property type="term" value="F:methyltransferase activity"/>
    <property type="evidence" value="ECO:0007669"/>
    <property type="project" value="UniProtKB-KW"/>
</dbReference>
<dbReference type="Proteomes" id="UP000034837">
    <property type="component" value="Unassembled WGS sequence"/>
</dbReference>
<organism evidence="1 2">
    <name type="scientific">Candidatus Magasanikbacteria bacterium GW2011_GWA2_42_32</name>
    <dbReference type="NCBI Taxonomy" id="1619039"/>
    <lineage>
        <taxon>Bacteria</taxon>
        <taxon>Candidatus Magasanikiibacteriota</taxon>
    </lineage>
</organism>
<keyword evidence="1" id="KW-0808">Transferase</keyword>
<protein>
    <submittedName>
        <fullName evidence="1">Methyltransferase type 11</fullName>
    </submittedName>
</protein>
<dbReference type="Gene3D" id="3.40.50.150">
    <property type="entry name" value="Vaccinia Virus protein VP39"/>
    <property type="match status" value="1"/>
</dbReference>
<dbReference type="EMBL" id="LCDO01000009">
    <property type="protein sequence ID" value="KKS56568.1"/>
    <property type="molecule type" value="Genomic_DNA"/>
</dbReference>
<evidence type="ECO:0000313" key="1">
    <source>
        <dbReference type="EMBL" id="KKS56568.1"/>
    </source>
</evidence>
<dbReference type="AlphaFoldDB" id="A0A0G1D3I8"/>
<accession>A0A0G1D3I8</accession>
<dbReference type="GO" id="GO:0032259">
    <property type="term" value="P:methylation"/>
    <property type="evidence" value="ECO:0007669"/>
    <property type="project" value="UniProtKB-KW"/>
</dbReference>
<proteinExistence type="predicted"/>